<evidence type="ECO:0000259" key="5">
    <source>
        <dbReference type="PROSITE" id="PS51910"/>
    </source>
</evidence>
<gene>
    <name evidence="6" type="ORF">FHW36_11742</name>
</gene>
<keyword evidence="4" id="KW-1133">Transmembrane helix</keyword>
<feature type="transmembrane region" description="Helical" evidence="4">
    <location>
        <begin position="683"/>
        <end position="706"/>
    </location>
</feature>
<feature type="region of interest" description="Disordered" evidence="3">
    <location>
        <begin position="43"/>
        <end position="64"/>
    </location>
</feature>
<dbReference type="InterPro" id="IPR011583">
    <property type="entry name" value="Chitinase_II/V-like_cat"/>
</dbReference>
<protein>
    <submittedName>
        <fullName evidence="6">Glycosyl hydrolase family 18 (Putative chitinase)</fullName>
    </submittedName>
</protein>
<evidence type="ECO:0000256" key="2">
    <source>
        <dbReference type="ARBA" id="ARBA00023295"/>
    </source>
</evidence>
<dbReference type="Proteomes" id="UP000320811">
    <property type="component" value="Unassembled WGS sequence"/>
</dbReference>
<dbReference type="PROSITE" id="PS51910">
    <property type="entry name" value="GH18_2"/>
    <property type="match status" value="1"/>
</dbReference>
<dbReference type="PANTHER" id="PTHR46290:SF1">
    <property type="entry name" value="DI-N-ACETYLCHITOBIASE"/>
    <property type="match status" value="1"/>
</dbReference>
<evidence type="ECO:0000313" key="6">
    <source>
        <dbReference type="EMBL" id="TWF31853.1"/>
    </source>
</evidence>
<feature type="transmembrane region" description="Helical" evidence="4">
    <location>
        <begin position="641"/>
        <end position="663"/>
    </location>
</feature>
<proteinExistence type="predicted"/>
<feature type="compositionally biased region" description="Polar residues" evidence="3">
    <location>
        <begin position="151"/>
        <end position="160"/>
    </location>
</feature>
<sequence>MNPSQKIAARIVVFLILFHCNHLVFSNGSTMRAVAAVNFQEPELKMPKPPKPPQEPKMPKPPKIPTDTAANLKLIQRVLKFFRFRHNALARERARVLYIINQTLADSLVVSKDDIRRLNAALMKKENQQFDSLMALLNQIALSHAGDTATNTKNTATGQEPVQEPDKSVKGTDLDALVDKMMPILQKKSEEQQAEEVKAAHLKAVRSLYGRPPGQMDTLKLNDSIGARYQLRLSQKVDVMGIQPYWMEKGYTSYNYNALSTFSFLGYLFNGQSGVIQPAFQESDMQSTAAAKSAGCSLQLLFLEKKSDNILALLKNKSAQTVFADSLARLLARQQADGVTIYFQGLPDHQRTAFSSFITFLSATLKNADKNFKVNVVVPVYDQFYNYDLRALRTSVDYFIIDFTQAGGETAMALAPLGGNAARSIEGAVSRYLQGDIPPAQLSLLLPYYGAVWKKGKNGNPDAFSHYVSYSDLRKQYPSDTVPIFDETSASFFIEVKDQYGDVREEIWFDDGISMGMKYDYVLKNGIGGVALWTLGADDGRTELWDALVDKFVVTDTLFLDTIPLRPLPPLHLTWWQRIKRELAIYVVLFKDPCSVDISQYEGDTYFIYFAIGFGLLLIIASAAYFYFIKTQGDEWKWRKKLLIVLIVLVLLTVVSTFMAFFLNKEMSFVGISSIPGQCHSVPLTSVLIILGVGLVLGLAIMHFLLQPLFKNDDIP</sequence>
<evidence type="ECO:0000256" key="1">
    <source>
        <dbReference type="ARBA" id="ARBA00022801"/>
    </source>
</evidence>
<dbReference type="GO" id="GO:0008061">
    <property type="term" value="F:chitin binding"/>
    <property type="evidence" value="ECO:0007669"/>
    <property type="project" value="InterPro"/>
</dbReference>
<dbReference type="GO" id="GO:0009313">
    <property type="term" value="P:oligosaccharide catabolic process"/>
    <property type="evidence" value="ECO:0007669"/>
    <property type="project" value="TreeGrafter"/>
</dbReference>
<feature type="compositionally biased region" description="Pro residues" evidence="3">
    <location>
        <begin position="47"/>
        <end position="64"/>
    </location>
</feature>
<dbReference type="InterPro" id="IPR051887">
    <property type="entry name" value="GH18_Domain-Containing"/>
</dbReference>
<organism evidence="6 7">
    <name type="scientific">Chitinophaga polysaccharea</name>
    <dbReference type="NCBI Taxonomy" id="1293035"/>
    <lineage>
        <taxon>Bacteria</taxon>
        <taxon>Pseudomonadati</taxon>
        <taxon>Bacteroidota</taxon>
        <taxon>Chitinophagia</taxon>
        <taxon>Chitinophagales</taxon>
        <taxon>Chitinophagaceae</taxon>
        <taxon>Chitinophaga</taxon>
    </lineage>
</organism>
<evidence type="ECO:0000256" key="3">
    <source>
        <dbReference type="SAM" id="MobiDB-lite"/>
    </source>
</evidence>
<dbReference type="PANTHER" id="PTHR46290">
    <property type="entry name" value="DI-N-ACETYLCHITOBIASE"/>
    <property type="match status" value="1"/>
</dbReference>
<dbReference type="GO" id="GO:0016798">
    <property type="term" value="F:hydrolase activity, acting on glycosyl bonds"/>
    <property type="evidence" value="ECO:0007669"/>
    <property type="project" value="UniProtKB-KW"/>
</dbReference>
<comment type="caution">
    <text evidence="6">The sequence shown here is derived from an EMBL/GenBank/DDBJ whole genome shotgun (WGS) entry which is preliminary data.</text>
</comment>
<name>A0A561P160_9BACT</name>
<feature type="transmembrane region" description="Helical" evidence="4">
    <location>
        <begin position="606"/>
        <end position="629"/>
    </location>
</feature>
<keyword evidence="7" id="KW-1185">Reference proteome</keyword>
<keyword evidence="2" id="KW-0326">Glycosidase</keyword>
<accession>A0A561P160</accession>
<dbReference type="Pfam" id="PF00704">
    <property type="entry name" value="Glyco_hydro_18"/>
    <property type="match status" value="1"/>
</dbReference>
<dbReference type="InterPro" id="IPR017853">
    <property type="entry name" value="GH"/>
</dbReference>
<dbReference type="OrthoDB" id="1185215at2"/>
<dbReference type="Gene3D" id="3.10.50.10">
    <property type="match status" value="1"/>
</dbReference>
<reference evidence="6 7" key="1">
    <citation type="submission" date="2019-06" db="EMBL/GenBank/DDBJ databases">
        <title>Sorghum-associated microbial communities from plants grown in Nebraska, USA.</title>
        <authorList>
            <person name="Schachtman D."/>
        </authorList>
    </citation>
    <scope>NUCLEOTIDE SEQUENCE [LARGE SCALE GENOMIC DNA]</scope>
    <source>
        <strain evidence="6 7">1209</strain>
    </source>
</reference>
<feature type="domain" description="GH18" evidence="5">
    <location>
        <begin position="240"/>
        <end position="555"/>
    </location>
</feature>
<dbReference type="Gene3D" id="3.20.20.80">
    <property type="entry name" value="Glycosidases"/>
    <property type="match status" value="1"/>
</dbReference>
<evidence type="ECO:0000313" key="7">
    <source>
        <dbReference type="Proteomes" id="UP000320811"/>
    </source>
</evidence>
<dbReference type="InterPro" id="IPR001223">
    <property type="entry name" value="Glyco_hydro18_cat"/>
</dbReference>
<dbReference type="EMBL" id="VIWO01000017">
    <property type="protein sequence ID" value="TWF31853.1"/>
    <property type="molecule type" value="Genomic_DNA"/>
</dbReference>
<feature type="region of interest" description="Disordered" evidence="3">
    <location>
        <begin position="151"/>
        <end position="170"/>
    </location>
</feature>
<dbReference type="AlphaFoldDB" id="A0A561P160"/>
<dbReference type="SUPFAM" id="SSF51445">
    <property type="entry name" value="(Trans)glycosidases"/>
    <property type="match status" value="1"/>
</dbReference>
<keyword evidence="1 6" id="KW-0378">Hydrolase</keyword>
<keyword evidence="4" id="KW-0472">Membrane</keyword>
<evidence type="ECO:0000256" key="4">
    <source>
        <dbReference type="SAM" id="Phobius"/>
    </source>
</evidence>
<dbReference type="InterPro" id="IPR029070">
    <property type="entry name" value="Chitinase_insertion_sf"/>
</dbReference>
<keyword evidence="4" id="KW-0812">Transmembrane</keyword>
<dbReference type="SMART" id="SM00636">
    <property type="entry name" value="Glyco_18"/>
    <property type="match status" value="1"/>
</dbReference>